<dbReference type="PANTHER" id="PTHR13247:SF0">
    <property type="entry name" value="MITOCHONDRIAL FISSION 1 PROTEIN"/>
    <property type="match status" value="1"/>
</dbReference>
<evidence type="ECO:0000256" key="9">
    <source>
        <dbReference type="ARBA" id="ARBA00023128"/>
    </source>
</evidence>
<dbReference type="FunFam" id="1.25.40.10:FF:000179">
    <property type="entry name" value="Mitochondrial fission 1 protein"/>
    <property type="match status" value="1"/>
</dbReference>
<dbReference type="Pfam" id="PF14852">
    <property type="entry name" value="Fis1_TPR_N"/>
    <property type="match status" value="1"/>
</dbReference>
<reference evidence="14 15" key="1">
    <citation type="journal article" date="2013" name="MBio">
        <title>Genome sequencing of the plant pathogen Taphrina deformans, the causal agent of peach leaf curl.</title>
        <authorList>
            <person name="Cisse O.H."/>
            <person name="Almeida J.M.G.C.F."/>
            <person name="Fonseca A."/>
            <person name="Kumar A.A."/>
            <person name="Salojaervi J."/>
            <person name="Overmyer K."/>
            <person name="Hauser P.M."/>
            <person name="Pagni M."/>
        </authorList>
    </citation>
    <scope>NUCLEOTIDE SEQUENCE [LARGE SCALE GENOMIC DNA]</scope>
    <source>
        <strain evidence="15">PYCC 5710 / ATCC 11124 / CBS 356.35 / IMI 108563 / JCM 9778 / NBRC 8474</strain>
    </source>
</reference>
<dbReference type="PIRSF" id="PIRSF008835">
    <property type="entry name" value="TPR_repeat_11_Fis1"/>
    <property type="match status" value="1"/>
</dbReference>
<dbReference type="GO" id="GO:0005778">
    <property type="term" value="C:peroxisomal membrane"/>
    <property type="evidence" value="ECO:0007669"/>
    <property type="project" value="TreeGrafter"/>
</dbReference>
<gene>
    <name evidence="14" type="ORF">TAPDE_001994</name>
</gene>
<comment type="subcellular location">
    <subcellularLocation>
        <location evidence="1">Mitochondrion outer membrane</location>
        <topology evidence="1">Single-pass membrane protein</topology>
    </subcellularLocation>
</comment>
<evidence type="ECO:0000256" key="13">
    <source>
        <dbReference type="SAM" id="Phobius"/>
    </source>
</evidence>
<sequence length="150" mass="16821">MKELPYAADVEAPLKPAQLEVLKKQFESEGIMVGAQTKFNYAWGLIKSDKRSEQLDGVKLMTDMYKDSPERRRECIYYLALGQFKLGNYTDARKYNNVLLEHEPTNMQAMSLKSLIDDRVAKDGYIGIAIVGSAIALGSILIGSLARSRK</sequence>
<evidence type="ECO:0000256" key="8">
    <source>
        <dbReference type="ARBA" id="ARBA00022989"/>
    </source>
</evidence>
<comment type="similarity">
    <text evidence="2 12">Belongs to the FIS1 family.</text>
</comment>
<dbReference type="GO" id="GO:0016559">
    <property type="term" value="P:peroxisome fission"/>
    <property type="evidence" value="ECO:0007669"/>
    <property type="project" value="TreeGrafter"/>
</dbReference>
<comment type="caution">
    <text evidence="14">The sequence shown here is derived from an EMBL/GenBank/DDBJ whole genome shotgun (WGS) entry which is preliminary data.</text>
</comment>
<evidence type="ECO:0000256" key="3">
    <source>
        <dbReference type="ARBA" id="ARBA00014314"/>
    </source>
</evidence>
<keyword evidence="5" id="KW-0677">Repeat</keyword>
<dbReference type="EMBL" id="CAHR02000069">
    <property type="protein sequence ID" value="CCG82064.1"/>
    <property type="molecule type" value="Genomic_DNA"/>
</dbReference>
<protein>
    <recommendedName>
        <fullName evidence="3 12">Mitochondrial fission 1 protein</fullName>
    </recommendedName>
</protein>
<proteinExistence type="inferred from homology"/>
<evidence type="ECO:0000256" key="11">
    <source>
        <dbReference type="ARBA" id="ARBA00025016"/>
    </source>
</evidence>
<name>R4X8T3_TAPDE</name>
<dbReference type="InterPro" id="IPR028058">
    <property type="entry name" value="Fis1_TPR_N"/>
</dbReference>
<dbReference type="InterPro" id="IPR011990">
    <property type="entry name" value="TPR-like_helical_dom_sf"/>
</dbReference>
<dbReference type="Gene3D" id="1.25.40.10">
    <property type="entry name" value="Tetratricopeptide repeat domain"/>
    <property type="match status" value="1"/>
</dbReference>
<keyword evidence="4 13" id="KW-0812">Transmembrane</keyword>
<keyword evidence="8 13" id="KW-1133">Transmembrane helix</keyword>
<evidence type="ECO:0000256" key="7">
    <source>
        <dbReference type="ARBA" id="ARBA00022803"/>
    </source>
</evidence>
<dbReference type="InterPro" id="IPR016543">
    <property type="entry name" value="Fis1"/>
</dbReference>
<evidence type="ECO:0000313" key="15">
    <source>
        <dbReference type="Proteomes" id="UP000013776"/>
    </source>
</evidence>
<dbReference type="VEuPathDB" id="FungiDB:TAPDE_001994"/>
<dbReference type="Proteomes" id="UP000013776">
    <property type="component" value="Unassembled WGS sequence"/>
</dbReference>
<dbReference type="eggNOG" id="KOG3364">
    <property type="taxonomic scope" value="Eukaryota"/>
</dbReference>
<dbReference type="SUPFAM" id="SSF48452">
    <property type="entry name" value="TPR-like"/>
    <property type="match status" value="1"/>
</dbReference>
<dbReference type="AlphaFoldDB" id="R4X8T3"/>
<feature type="transmembrane region" description="Helical" evidence="13">
    <location>
        <begin position="124"/>
        <end position="146"/>
    </location>
</feature>
<keyword evidence="6 12" id="KW-1000">Mitochondrion outer membrane</keyword>
<dbReference type="OrthoDB" id="421154at2759"/>
<dbReference type="InterPro" id="IPR028061">
    <property type="entry name" value="Fis1_TPR_C"/>
</dbReference>
<evidence type="ECO:0000256" key="6">
    <source>
        <dbReference type="ARBA" id="ARBA00022787"/>
    </source>
</evidence>
<dbReference type="GO" id="GO:0000422">
    <property type="term" value="P:autophagy of mitochondrion"/>
    <property type="evidence" value="ECO:0007669"/>
    <property type="project" value="TreeGrafter"/>
</dbReference>
<keyword evidence="9 12" id="KW-0496">Mitochondrion</keyword>
<evidence type="ECO:0000256" key="10">
    <source>
        <dbReference type="ARBA" id="ARBA00023136"/>
    </source>
</evidence>
<dbReference type="GO" id="GO:0005741">
    <property type="term" value="C:mitochondrial outer membrane"/>
    <property type="evidence" value="ECO:0007669"/>
    <property type="project" value="UniProtKB-SubCell"/>
</dbReference>
<evidence type="ECO:0000256" key="2">
    <source>
        <dbReference type="ARBA" id="ARBA00008937"/>
    </source>
</evidence>
<evidence type="ECO:0000256" key="4">
    <source>
        <dbReference type="ARBA" id="ARBA00022692"/>
    </source>
</evidence>
<comment type="function">
    <text evidence="11">Has a role in mitochondrial fission. Has a role in outer membrane fission but not matrix separation.</text>
</comment>
<keyword evidence="10 12" id="KW-0472">Membrane</keyword>
<evidence type="ECO:0000256" key="5">
    <source>
        <dbReference type="ARBA" id="ARBA00022737"/>
    </source>
</evidence>
<organism evidence="14 15">
    <name type="scientific">Taphrina deformans (strain PYCC 5710 / ATCC 11124 / CBS 356.35 / IMI 108563 / JCM 9778 / NBRC 8474)</name>
    <name type="common">Peach leaf curl fungus</name>
    <name type="synonym">Lalaria deformans</name>
    <dbReference type="NCBI Taxonomy" id="1097556"/>
    <lineage>
        <taxon>Eukaryota</taxon>
        <taxon>Fungi</taxon>
        <taxon>Dikarya</taxon>
        <taxon>Ascomycota</taxon>
        <taxon>Taphrinomycotina</taxon>
        <taxon>Taphrinomycetes</taxon>
        <taxon>Taphrinales</taxon>
        <taxon>Taphrinaceae</taxon>
        <taxon>Taphrina</taxon>
    </lineage>
</organism>
<evidence type="ECO:0000256" key="1">
    <source>
        <dbReference type="ARBA" id="ARBA00004572"/>
    </source>
</evidence>
<keyword evidence="7" id="KW-0802">TPR repeat</keyword>
<dbReference type="PANTHER" id="PTHR13247">
    <property type="entry name" value="TETRATRICOPEPTIDE REPEAT PROTEIN 11 TPR REPEAT PROTEIN 11"/>
    <property type="match status" value="1"/>
</dbReference>
<keyword evidence="15" id="KW-1185">Reference proteome</keyword>
<dbReference type="GO" id="GO:0000266">
    <property type="term" value="P:mitochondrial fission"/>
    <property type="evidence" value="ECO:0007669"/>
    <property type="project" value="UniProtKB-UniRule"/>
</dbReference>
<evidence type="ECO:0000256" key="12">
    <source>
        <dbReference type="PIRNR" id="PIRNR008835"/>
    </source>
</evidence>
<accession>R4X8T3</accession>
<dbReference type="InterPro" id="IPR033745">
    <property type="entry name" value="Fis1_cytosol"/>
</dbReference>
<comment type="domain">
    <text evidence="12">The C-terminus is required for mitochondrial localization, while the N-terminus is necessary for mitochondrial fission.</text>
</comment>
<evidence type="ECO:0000313" key="14">
    <source>
        <dbReference type="EMBL" id="CCG82064.1"/>
    </source>
</evidence>
<dbReference type="Pfam" id="PF14853">
    <property type="entry name" value="Fis1_TPR_C"/>
    <property type="match status" value="1"/>
</dbReference>
<dbReference type="STRING" id="1097556.R4X8T3"/>
<dbReference type="CDD" id="cd12212">
    <property type="entry name" value="Fis1"/>
    <property type="match status" value="1"/>
</dbReference>